<feature type="domain" description="DUF1214" evidence="1">
    <location>
        <begin position="348"/>
        <end position="395"/>
    </location>
</feature>
<proteinExistence type="predicted"/>
<dbReference type="Pfam" id="PF06742">
    <property type="entry name" value="DUF1214"/>
    <property type="match status" value="1"/>
</dbReference>
<dbReference type="Pfam" id="PF06863">
    <property type="entry name" value="DUF1254"/>
    <property type="match status" value="1"/>
</dbReference>
<keyword evidence="4" id="KW-1185">Reference proteome</keyword>
<dbReference type="PANTHER" id="PTHR36509:SF3">
    <property type="entry name" value="SIGNAL PEPTIDE PROTEIN"/>
    <property type="match status" value="1"/>
</dbReference>
<dbReference type="Gene3D" id="2.60.120.600">
    <property type="entry name" value="Domain of unknown function DUF1214, C-terminal domain"/>
    <property type="match status" value="1"/>
</dbReference>
<feature type="domain" description="DUF1254" evidence="2">
    <location>
        <begin position="93"/>
        <end position="188"/>
    </location>
</feature>
<dbReference type="Proteomes" id="UP000094172">
    <property type="component" value="Unassembled WGS sequence"/>
</dbReference>
<dbReference type="InterPro" id="IPR010621">
    <property type="entry name" value="DUF1214"/>
</dbReference>
<comment type="caution">
    <text evidence="3">The sequence shown here is derived from an EMBL/GenBank/DDBJ whole genome shotgun (WGS) entry which is preliminary data.</text>
</comment>
<dbReference type="Gene3D" id="1.10.3360.10">
    <property type="entry name" value="VPA0735-like domain"/>
    <property type="match status" value="1"/>
</dbReference>
<dbReference type="InterPro" id="IPR037050">
    <property type="entry name" value="DUF1254_sf"/>
</dbReference>
<organism evidence="3 4">
    <name type="scientific">Methyloceanibacter stevinii</name>
    <dbReference type="NCBI Taxonomy" id="1774970"/>
    <lineage>
        <taxon>Bacteria</taxon>
        <taxon>Pseudomonadati</taxon>
        <taxon>Pseudomonadota</taxon>
        <taxon>Alphaproteobacteria</taxon>
        <taxon>Hyphomicrobiales</taxon>
        <taxon>Hyphomicrobiaceae</taxon>
        <taxon>Methyloceanibacter</taxon>
    </lineage>
</organism>
<evidence type="ECO:0000313" key="3">
    <source>
        <dbReference type="EMBL" id="ODR96590.1"/>
    </source>
</evidence>
<evidence type="ECO:0008006" key="5">
    <source>
        <dbReference type="Google" id="ProtNLM"/>
    </source>
</evidence>
<name>A0A1E3VSS6_9HYPH</name>
<dbReference type="STRING" id="1774970.AUC70_15140"/>
<reference evidence="3 4" key="1">
    <citation type="journal article" date="2016" name="Environ. Microbiol.">
        <title>New Methyloceanibacter diversity from North Sea sediments includes methanotroph containing solely the soluble methane monooxygenase.</title>
        <authorList>
            <person name="Vekeman B."/>
            <person name="Kerckhof F.M."/>
            <person name="Cremers G."/>
            <person name="de Vos P."/>
            <person name="Vandamme P."/>
            <person name="Boon N."/>
            <person name="Op den Camp H.J."/>
            <person name="Heylen K."/>
        </authorList>
    </citation>
    <scope>NUCLEOTIDE SEQUENCE [LARGE SCALE GENOMIC DNA]</scope>
    <source>
        <strain evidence="3 4">R-67176</strain>
    </source>
</reference>
<evidence type="ECO:0000313" key="4">
    <source>
        <dbReference type="Proteomes" id="UP000094172"/>
    </source>
</evidence>
<sequence>MAVAALASANAMAEETIDTRVGPLTFTHDFENGYPSKETQQKLFDEMDFQRATQAYIWAIPIVSFAQWQKAHEETFGASSGDIVLYRDTQDKYGLLTANTTTPYALSFINLEETGPIVIDMPDADVRGATHSMWQIGITQMTEPGRYVFYAPGTEAPKVEGAKVFETPTNSIFFGIRLLAKDKDQQAKDLAGIQIYPLSEIDDEHETKVTEVNHKKWQGWQPRGIGYFEVLADILGREPVAERDRFFMAMLKPLGLEKGKPFAPDERQKKILTEAVLVGEAMAKANDFFNPRLEQSHYADGSAWEIATTSPVDQRWENYDALDGRAAWFYEAVTNDTAMQSKTPGQGQIYLGTYRDSDGEWLDGGENYTLTVPADVPAAEFWSLTVYDVSTRARSSTSRSSPTSRRAWIST</sequence>
<dbReference type="SUPFAM" id="SSF160935">
    <property type="entry name" value="VPA0735-like"/>
    <property type="match status" value="1"/>
</dbReference>
<dbReference type="InterPro" id="IPR037049">
    <property type="entry name" value="DUF1214_C_sf"/>
</dbReference>
<accession>A0A1E3VSS6</accession>
<evidence type="ECO:0000259" key="1">
    <source>
        <dbReference type="Pfam" id="PF06742"/>
    </source>
</evidence>
<dbReference type="EMBL" id="LPWE01000004">
    <property type="protein sequence ID" value="ODR96590.1"/>
    <property type="molecule type" value="Genomic_DNA"/>
</dbReference>
<evidence type="ECO:0000259" key="2">
    <source>
        <dbReference type="Pfam" id="PF06863"/>
    </source>
</evidence>
<dbReference type="Gene3D" id="2.60.40.1610">
    <property type="entry name" value="Domain of unknown function DUF1254"/>
    <property type="match status" value="1"/>
</dbReference>
<dbReference type="PANTHER" id="PTHR36509">
    <property type="entry name" value="BLL3101 PROTEIN"/>
    <property type="match status" value="1"/>
</dbReference>
<dbReference type="InterPro" id="IPR010679">
    <property type="entry name" value="DUF1254"/>
</dbReference>
<protein>
    <recommendedName>
        <fullName evidence="5">DUF1254 domain-containing protein</fullName>
    </recommendedName>
</protein>
<dbReference type="AlphaFoldDB" id="A0A1E3VSS6"/>
<gene>
    <name evidence="3" type="ORF">AUC70_15140</name>
</gene>